<accession>A0ABY7CM34</accession>
<sequence>MTSTVCATTAMTADLLLNGQLKLAKSSTTLLPRSCQKDFKILGSQSISDNQESRSTADSRWPTKHSLD</sequence>
<keyword evidence="3" id="KW-1185">Reference proteome</keyword>
<dbReference type="Proteomes" id="UP001164743">
    <property type="component" value="Chromosome 4A"/>
</dbReference>
<dbReference type="EMBL" id="CP110424">
    <property type="protein sequence ID" value="WAQ83847.1"/>
    <property type="molecule type" value="Genomic_DNA"/>
</dbReference>
<reference evidence="2" key="1">
    <citation type="submission" date="2022-10" db="EMBL/GenBank/DDBJ databases">
        <title>Puccinia triticina Genome sequencing and assembly.</title>
        <authorList>
            <person name="Li C."/>
        </authorList>
    </citation>
    <scope>NUCLEOTIDE SEQUENCE</scope>
    <source>
        <strain evidence="2">Pt15</strain>
    </source>
</reference>
<evidence type="ECO:0000256" key="1">
    <source>
        <dbReference type="SAM" id="MobiDB-lite"/>
    </source>
</evidence>
<evidence type="ECO:0000313" key="3">
    <source>
        <dbReference type="Proteomes" id="UP001164743"/>
    </source>
</evidence>
<dbReference type="RefSeq" id="XP_053019402.1">
    <property type="nucleotide sequence ID" value="XM_053168165.1"/>
</dbReference>
<feature type="region of interest" description="Disordered" evidence="1">
    <location>
        <begin position="46"/>
        <end position="68"/>
    </location>
</feature>
<organism evidence="2 3">
    <name type="scientific">Puccinia triticina</name>
    <dbReference type="NCBI Taxonomy" id="208348"/>
    <lineage>
        <taxon>Eukaryota</taxon>
        <taxon>Fungi</taxon>
        <taxon>Dikarya</taxon>
        <taxon>Basidiomycota</taxon>
        <taxon>Pucciniomycotina</taxon>
        <taxon>Pucciniomycetes</taxon>
        <taxon>Pucciniales</taxon>
        <taxon>Pucciniaceae</taxon>
        <taxon>Puccinia</taxon>
    </lineage>
</organism>
<proteinExistence type="predicted"/>
<name>A0ABY7CM34_9BASI</name>
<protein>
    <submittedName>
        <fullName evidence="2">Uncharacterized protein</fullName>
    </submittedName>
</protein>
<dbReference type="GeneID" id="77809060"/>
<evidence type="ECO:0000313" key="2">
    <source>
        <dbReference type="EMBL" id="WAQ83847.1"/>
    </source>
</evidence>
<gene>
    <name evidence="2" type="ORF">PtA15_4A296</name>
</gene>